<evidence type="ECO:0000259" key="5">
    <source>
        <dbReference type="Pfam" id="PF03081"/>
    </source>
</evidence>
<evidence type="ECO:0000256" key="4">
    <source>
        <dbReference type="SAM" id="MobiDB-lite"/>
    </source>
</evidence>
<accession>M8C1C4</accession>
<dbReference type="InterPro" id="IPR004140">
    <property type="entry name" value="Exo70"/>
</dbReference>
<dbReference type="Gene3D" id="1.20.1280.170">
    <property type="entry name" value="Exocyst complex component Exo70"/>
    <property type="match status" value="1"/>
</dbReference>
<sequence>MSASPPPPEEEAVPLAGVGAVAGNDRVLAAAHHIVKSLATSKNAADDMIRILSGFDYRFSNITSDLDLFHSTSPSRSRSPTDAASSEAEGLSLSDFDEAARLIHLWDTTPEALLAMARLEDELRHLMLRHAVPLDASGLYCSLRRLSLESMDDLDTSSEFDPTTPHSQEGAPDTARSASLVGNPFDDQLFDLVRPDAVDELRAIAERMGRAGYASELVQVYCGIRRDLLDECLTVLGVERLSIDEVQRVEWKQLNDKMKKWVHGVKTVVRSLLTGERRLCDQVLAVSDELRDECFVESTKVCIMQILNFGDAVAVCPRSPEKVSRILDMYEALAEVIPELKELYYGTPGDDVICDLEGVLGRLGDAVKGNLLEFGKVLQQESSRRPMMAGEIHPITRYVMNYLRLLVVYSDTLDKLLDEDAAGDVDHNASNGGADDDEEYLKSLTPLGHRLVKLMSYLEANLEEKSKLYEDGALQCIFSMNNTLYIVQKVKDSELGRILGDHWTRRRRGKIRQNSKSYLRISWTKVLSYLKDDGHGSGSVSLGNSSSRVKEKFKNFNFAFDENYRSQTLWKVPDPQLREELKISISENVIPAYRAFLGRYGSLVDNGRNSGKYIKYTPEDLENQLSDLFEGSLGSANHSRRSWNNLQKMWEKACLGRKPEVTEFAICMLRENEVKQTCPIKSMKLRIVKLTILQNPTDRTVEEIRYLYELNTFIVRVCNKGYLIRL</sequence>
<dbReference type="GO" id="GO:0015031">
    <property type="term" value="P:protein transport"/>
    <property type="evidence" value="ECO:0007669"/>
    <property type="project" value="UniProtKB-KW"/>
</dbReference>
<dbReference type="Pfam" id="PF03081">
    <property type="entry name" value="Exo70_C"/>
    <property type="match status" value="1"/>
</dbReference>
<dbReference type="ExpressionAtlas" id="M8C1C4">
    <property type="expression patterns" value="baseline"/>
</dbReference>
<dbReference type="SUPFAM" id="SSF74788">
    <property type="entry name" value="Cullin repeat-like"/>
    <property type="match status" value="1"/>
</dbReference>
<dbReference type="PANTHER" id="PTHR12542:SF142">
    <property type="entry name" value="EXOCYST SUBUNIT EXO70 FAMILY PROTEIN"/>
    <property type="match status" value="1"/>
</dbReference>
<feature type="region of interest" description="Disordered" evidence="4">
    <location>
        <begin position="70"/>
        <end position="90"/>
    </location>
</feature>
<dbReference type="InterPro" id="IPR016159">
    <property type="entry name" value="Cullin_repeat-like_dom_sf"/>
</dbReference>
<feature type="compositionally biased region" description="Low complexity" evidence="4">
    <location>
        <begin position="71"/>
        <end position="90"/>
    </location>
</feature>
<evidence type="ECO:0000256" key="2">
    <source>
        <dbReference type="ARBA" id="ARBA00022448"/>
    </source>
</evidence>
<feature type="region of interest" description="Disordered" evidence="4">
    <location>
        <begin position="154"/>
        <end position="177"/>
    </location>
</feature>
<comment type="similarity">
    <text evidence="1 3">Belongs to the EXO70 family.</text>
</comment>
<comment type="function">
    <text evidence="3">Component of the exocyst complex.</text>
</comment>
<dbReference type="PANTHER" id="PTHR12542">
    <property type="entry name" value="EXOCYST COMPLEX PROTEIN EXO70"/>
    <property type="match status" value="1"/>
</dbReference>
<proteinExistence type="inferred from homology"/>
<dbReference type="GO" id="GO:0000145">
    <property type="term" value="C:exocyst"/>
    <property type="evidence" value="ECO:0007669"/>
    <property type="project" value="InterPro"/>
</dbReference>
<evidence type="ECO:0000313" key="6">
    <source>
        <dbReference type="EnsemblPlants" id="EMT20857"/>
    </source>
</evidence>
<dbReference type="GO" id="GO:0005546">
    <property type="term" value="F:phosphatidylinositol-4,5-bisphosphate binding"/>
    <property type="evidence" value="ECO:0007669"/>
    <property type="project" value="InterPro"/>
</dbReference>
<dbReference type="EnsemblPlants" id="EMT20857">
    <property type="protein sequence ID" value="EMT20857"/>
    <property type="gene ID" value="F775_09681"/>
</dbReference>
<keyword evidence="3" id="KW-0653">Protein transport</keyword>
<dbReference type="InterPro" id="IPR046364">
    <property type="entry name" value="Exo70_C"/>
</dbReference>
<feature type="domain" description="Exocyst complex subunit Exo70 C-terminal" evidence="5">
    <location>
        <begin position="259"/>
        <end position="627"/>
    </location>
</feature>
<keyword evidence="2 3" id="KW-0813">Transport</keyword>
<dbReference type="AlphaFoldDB" id="M8C1C4"/>
<protein>
    <recommendedName>
        <fullName evidence="3">Exocyst subunit Exo70 family protein</fullName>
    </recommendedName>
</protein>
<evidence type="ECO:0000256" key="3">
    <source>
        <dbReference type="RuleBase" id="RU365026"/>
    </source>
</evidence>
<name>M8C1C4_AEGTA</name>
<keyword evidence="3" id="KW-0268">Exocytosis</keyword>
<reference evidence="6" key="1">
    <citation type="submission" date="2015-06" db="UniProtKB">
        <authorList>
            <consortium name="EnsemblPlants"/>
        </authorList>
    </citation>
    <scope>IDENTIFICATION</scope>
</reference>
<evidence type="ECO:0000256" key="1">
    <source>
        <dbReference type="ARBA" id="ARBA00006756"/>
    </source>
</evidence>
<organism evidence="6">
    <name type="scientific">Aegilops tauschii</name>
    <name type="common">Tausch's goatgrass</name>
    <name type="synonym">Aegilops squarrosa</name>
    <dbReference type="NCBI Taxonomy" id="37682"/>
    <lineage>
        <taxon>Eukaryota</taxon>
        <taxon>Viridiplantae</taxon>
        <taxon>Streptophyta</taxon>
        <taxon>Embryophyta</taxon>
        <taxon>Tracheophyta</taxon>
        <taxon>Spermatophyta</taxon>
        <taxon>Magnoliopsida</taxon>
        <taxon>Liliopsida</taxon>
        <taxon>Poales</taxon>
        <taxon>Poaceae</taxon>
        <taxon>BOP clade</taxon>
        <taxon>Pooideae</taxon>
        <taxon>Triticodae</taxon>
        <taxon>Triticeae</taxon>
        <taxon>Triticinae</taxon>
        <taxon>Aegilops</taxon>
    </lineage>
</organism>
<dbReference type="GO" id="GO:0006887">
    <property type="term" value="P:exocytosis"/>
    <property type="evidence" value="ECO:0007669"/>
    <property type="project" value="UniProtKB-KW"/>
</dbReference>